<feature type="region of interest" description="Disordered" evidence="1">
    <location>
        <begin position="70"/>
        <end position="103"/>
    </location>
</feature>
<feature type="transmembrane region" description="Helical" evidence="2">
    <location>
        <begin position="31"/>
        <end position="60"/>
    </location>
</feature>
<protein>
    <submittedName>
        <fullName evidence="3">Uncharacterized protein</fullName>
    </submittedName>
</protein>
<keyword evidence="2" id="KW-0472">Membrane</keyword>
<reference evidence="4 6" key="2">
    <citation type="submission" date="2015-07" db="EMBL/GenBank/DDBJ databases">
        <title>Whole genome sequence of Ardenticatena maritima DSM 23922.</title>
        <authorList>
            <person name="Hemp J."/>
            <person name="Ward L.M."/>
            <person name="Pace L.A."/>
            <person name="Fischer W.W."/>
        </authorList>
    </citation>
    <scope>NUCLEOTIDE SEQUENCE [LARGE SCALE GENOMIC DNA]</scope>
    <source>
        <strain evidence="4 6">110S</strain>
    </source>
</reference>
<keyword evidence="2" id="KW-1133">Transmembrane helix</keyword>
<dbReference type="AlphaFoldDB" id="A0A0M8K7G5"/>
<dbReference type="Pfam" id="PF20773">
    <property type="entry name" value="InhA-like_MAM"/>
    <property type="match status" value="1"/>
</dbReference>
<gene>
    <name evidence="3" type="ORF">ARMA_0715</name>
    <name evidence="4" type="ORF">SE16_09935</name>
</gene>
<dbReference type="Proteomes" id="UP000050502">
    <property type="component" value="Unassembled WGS sequence"/>
</dbReference>
<proteinExistence type="predicted"/>
<dbReference type="InParanoid" id="A0A0M8K7G5"/>
<dbReference type="STRING" id="872965.SE16_09935"/>
<evidence type="ECO:0000313" key="6">
    <source>
        <dbReference type="Proteomes" id="UP000050502"/>
    </source>
</evidence>
<organism evidence="3 5">
    <name type="scientific">Ardenticatena maritima</name>
    <dbReference type="NCBI Taxonomy" id="872965"/>
    <lineage>
        <taxon>Bacteria</taxon>
        <taxon>Bacillati</taxon>
        <taxon>Chloroflexota</taxon>
        <taxon>Ardenticatenia</taxon>
        <taxon>Ardenticatenales</taxon>
        <taxon>Ardenticatenaceae</taxon>
        <taxon>Ardenticatena</taxon>
    </lineage>
</organism>
<evidence type="ECO:0000256" key="2">
    <source>
        <dbReference type="SAM" id="Phobius"/>
    </source>
</evidence>
<comment type="caution">
    <text evidence="3">The sequence shown here is derived from an EMBL/GenBank/DDBJ whole genome shotgun (WGS) entry which is preliminary data.</text>
</comment>
<keyword evidence="5" id="KW-1185">Reference proteome</keyword>
<dbReference type="Proteomes" id="UP000037784">
    <property type="component" value="Unassembled WGS sequence"/>
</dbReference>
<accession>A0A0M8K7G5</accession>
<reference evidence="5" key="3">
    <citation type="submission" date="2015-08" db="EMBL/GenBank/DDBJ databases">
        <title>Draft Genome Sequence of a Heterotrophic Facultative Anaerobic Bacterium Ardenticatena maritima Strain 110S.</title>
        <authorList>
            <person name="Kawaichi S."/>
            <person name="Yoshida T."/>
            <person name="Sako Y."/>
            <person name="Nakamura R."/>
        </authorList>
    </citation>
    <scope>NUCLEOTIDE SEQUENCE [LARGE SCALE GENOMIC DNA]</scope>
    <source>
        <strain evidence="5">110S</strain>
    </source>
</reference>
<evidence type="ECO:0000313" key="4">
    <source>
        <dbReference type="EMBL" id="KPL87854.1"/>
    </source>
</evidence>
<sequence length="701" mass="77842">MHRNALSTSYPGRYNCPSEPINGSRFNMRKIAYVLFFLAFGLCLLVLSLVTVSIGLTWLANDQATRTPLPTAATASAPTPTPMASPEATPPPAVSPTAELPSGEGHFSPAADMLALVNRPDLPMRDLHDLGIRYGRISPDTPRTVSAPPVERRLGDRETFTVADLLNNTHNRVEAELRAIGEHAYWWVQVGYEVDEAALAASVERFDTRTYPTDRDLFGQEWSPGVDGESRLHIFLGNVPGVGGYYSSADEFVRLINPYSNEKEIFYINLNNRRPGQPGFDEVLAHEYQHMIHWNEDRNEETWVNEGLSELAAARNGFPASRAERQFLLEPDWPLTNWPDQSAKAYGSAYLFMQYVADRFGDDAIRALVAEPFNGMHGLERVLGVPFDEVFGDWAVALLLDDPDGGPYAFPSLNLGGVWQTRTFRRYPATFSDSVAQYGIDYFQFQPESGRTGTLVLTFDGQDEVSLLPATAHSGAFGFWSHRGDDVDTTLTRSFDLRDVESATLEFWAWYDIEKDFDYVYVAVSTNGGATWQALPTAHTVASNPNGNAFGPGFTGTSGDGETPTWVFNRVDLTPFVGQEVLVRFEMVNDDALNANGFWLDDVRVPEIGYATDFEQDEGGWHADGWVRTHNRLKQGFVVRAVLLRENDEDVVSLVLDETNRGQLEVPGFGDDVQAVVLVVAGATPVTTERAEYTLQATFEE</sequence>
<evidence type="ECO:0000313" key="5">
    <source>
        <dbReference type="Proteomes" id="UP000037784"/>
    </source>
</evidence>
<dbReference type="Gene3D" id="2.60.120.260">
    <property type="entry name" value="Galactose-binding domain-like"/>
    <property type="match status" value="1"/>
</dbReference>
<name>A0A0M8K7G5_9CHLR</name>
<keyword evidence="2" id="KW-0812">Transmembrane</keyword>
<evidence type="ECO:0000256" key="1">
    <source>
        <dbReference type="SAM" id="MobiDB-lite"/>
    </source>
</evidence>
<feature type="compositionally biased region" description="Pro residues" evidence="1">
    <location>
        <begin position="79"/>
        <end position="94"/>
    </location>
</feature>
<dbReference type="EMBL" id="BBZA01000040">
    <property type="protein sequence ID" value="GAP62292.1"/>
    <property type="molecule type" value="Genomic_DNA"/>
</dbReference>
<evidence type="ECO:0000313" key="3">
    <source>
        <dbReference type="EMBL" id="GAP62292.1"/>
    </source>
</evidence>
<reference evidence="3 5" key="1">
    <citation type="journal article" date="2015" name="Genome Announc.">
        <title>Draft Genome Sequence of a Heterotrophic Facultative Anaerobic Thermophilic Bacterium, Ardenticatena maritima Strain 110ST.</title>
        <authorList>
            <person name="Kawaichi S."/>
            <person name="Yoshida T."/>
            <person name="Sako Y."/>
            <person name="Nakamura R."/>
        </authorList>
    </citation>
    <scope>NUCLEOTIDE SEQUENCE [LARGE SCALE GENOMIC DNA]</scope>
    <source>
        <strain evidence="3 5">110S</strain>
    </source>
</reference>
<dbReference type="EMBL" id="LGKN01000005">
    <property type="protein sequence ID" value="KPL87854.1"/>
    <property type="molecule type" value="Genomic_DNA"/>
</dbReference>